<evidence type="ECO:0000259" key="2">
    <source>
        <dbReference type="Pfam" id="PF01575"/>
    </source>
</evidence>
<comment type="caution">
    <text evidence="4">The sequence shown here is derived from an EMBL/GenBank/DDBJ whole genome shotgun (WGS) entry which is preliminary data.</text>
</comment>
<organism evidence="4 5">
    <name type="scientific">Nocardia macrotermitis</name>
    <dbReference type="NCBI Taxonomy" id="2585198"/>
    <lineage>
        <taxon>Bacteria</taxon>
        <taxon>Bacillati</taxon>
        <taxon>Actinomycetota</taxon>
        <taxon>Actinomycetes</taxon>
        <taxon>Mycobacteriales</taxon>
        <taxon>Nocardiaceae</taxon>
        <taxon>Nocardia</taxon>
    </lineage>
</organism>
<dbReference type="Proteomes" id="UP000438448">
    <property type="component" value="Unassembled WGS sequence"/>
</dbReference>
<feature type="domain" description="FAS1-like dehydratase" evidence="3">
    <location>
        <begin position="14"/>
        <end position="142"/>
    </location>
</feature>
<dbReference type="Pfam" id="PF13452">
    <property type="entry name" value="FAS1_DH_region"/>
    <property type="match status" value="1"/>
</dbReference>
<dbReference type="InterPro" id="IPR050965">
    <property type="entry name" value="UPF0336/Enoyl-CoA_hydratase"/>
</dbReference>
<dbReference type="PANTHER" id="PTHR43437">
    <property type="entry name" value="HYDROXYACYL-THIOESTER DEHYDRATASE TYPE 2, MITOCHONDRIAL-RELATED"/>
    <property type="match status" value="1"/>
</dbReference>
<dbReference type="InterPro" id="IPR002539">
    <property type="entry name" value="MaoC-like_dom"/>
</dbReference>
<evidence type="ECO:0008006" key="6">
    <source>
        <dbReference type="Google" id="ProtNLM"/>
    </source>
</evidence>
<dbReference type="GO" id="GO:0019171">
    <property type="term" value="F:(3R)-hydroxyacyl-[acyl-carrier-protein] dehydratase activity"/>
    <property type="evidence" value="ECO:0007669"/>
    <property type="project" value="TreeGrafter"/>
</dbReference>
<dbReference type="RefSeq" id="WP_153415570.1">
    <property type="nucleotide sequence ID" value="NZ_WEGK01000023.1"/>
</dbReference>
<dbReference type="CDD" id="cd03441">
    <property type="entry name" value="R_hydratase_like"/>
    <property type="match status" value="1"/>
</dbReference>
<feature type="domain" description="MaoC-like" evidence="2">
    <location>
        <begin position="225"/>
        <end position="313"/>
    </location>
</feature>
<comment type="similarity">
    <text evidence="1">Belongs to the enoyl-CoA hydratase/isomerase family.</text>
</comment>
<dbReference type="AlphaFoldDB" id="A0A7K0DDF4"/>
<gene>
    <name evidence="4" type="ORF">NRB20_69630</name>
</gene>
<dbReference type="InterPro" id="IPR039569">
    <property type="entry name" value="FAS1-like_DH_region"/>
</dbReference>
<dbReference type="GO" id="GO:0006633">
    <property type="term" value="P:fatty acid biosynthetic process"/>
    <property type="evidence" value="ECO:0007669"/>
    <property type="project" value="TreeGrafter"/>
</dbReference>
<dbReference type="InterPro" id="IPR029069">
    <property type="entry name" value="HotDog_dom_sf"/>
</dbReference>
<sequence>MPQLAPEASATRELIGQHFRIRDHYDVGREKVREFARAVQNSHPAHDFEDEAAKLGYQHIVAPPTFAAVIGMTTTQALLDSVMTDYDLSQVLQTDQLFEIHRPIQVGARVTSEVKIESIRQVRGNDFVTVRVAMLDADGEVAVVATVTIVARVGQEVDPDIARLVEGLVMQRREVAESAPEVLIPMAETQARPLPSLAESRADTEVHTIPRFEELSVGDQLPIARMRLTRGDLVNYAGVASDPNPIHFSDRAAELAGLPTVVAHGLLTMGLGADYLSSWLGDPTAIESYSVRFAGLVPVEAAAPAEIEFSAKVKSLDPERNTATLLISGTSAGKKLFGRAIAMVQLS</sequence>
<dbReference type="Gene3D" id="3.10.129.10">
    <property type="entry name" value="Hotdog Thioesterase"/>
    <property type="match status" value="2"/>
</dbReference>
<dbReference type="Pfam" id="PF01575">
    <property type="entry name" value="MaoC_dehydratas"/>
    <property type="match status" value="1"/>
</dbReference>
<accession>A0A7K0DDF4</accession>
<proteinExistence type="inferred from homology"/>
<name>A0A7K0DDF4_9NOCA</name>
<reference evidence="4 5" key="1">
    <citation type="submission" date="2019-10" db="EMBL/GenBank/DDBJ databases">
        <title>Nocardia macrotermitis sp. nov. and Nocardia aurantia sp. nov., isolated from the gut of fungus growing-termite Macrotermes natalensis.</title>
        <authorList>
            <person name="Benndorf R."/>
            <person name="Schwitalla J."/>
            <person name="Martin K."/>
            <person name="De Beer W."/>
            <person name="Kaster A.-K."/>
            <person name="Vollmers J."/>
            <person name="Poulsen M."/>
            <person name="Beemelmanns C."/>
        </authorList>
    </citation>
    <scope>NUCLEOTIDE SEQUENCE [LARGE SCALE GENOMIC DNA]</scope>
    <source>
        <strain evidence="4 5">RB20</strain>
    </source>
</reference>
<evidence type="ECO:0000313" key="5">
    <source>
        <dbReference type="Proteomes" id="UP000438448"/>
    </source>
</evidence>
<evidence type="ECO:0000259" key="3">
    <source>
        <dbReference type="Pfam" id="PF13452"/>
    </source>
</evidence>
<dbReference type="SUPFAM" id="SSF54637">
    <property type="entry name" value="Thioesterase/thiol ester dehydrase-isomerase"/>
    <property type="match status" value="2"/>
</dbReference>
<evidence type="ECO:0000256" key="1">
    <source>
        <dbReference type="ARBA" id="ARBA00005254"/>
    </source>
</evidence>
<dbReference type="NCBIfam" id="NF040620">
    <property type="entry name" value="fused_HadA_HadB"/>
    <property type="match status" value="1"/>
</dbReference>
<dbReference type="EMBL" id="WEGK01000023">
    <property type="protein sequence ID" value="MQY23830.1"/>
    <property type="molecule type" value="Genomic_DNA"/>
</dbReference>
<protein>
    <recommendedName>
        <fullName evidence="6">(R)-hydratase</fullName>
    </recommendedName>
</protein>
<dbReference type="PANTHER" id="PTHR43437:SF3">
    <property type="entry name" value="HYDROXYACYL-THIOESTER DEHYDRATASE TYPE 2, MITOCHONDRIAL"/>
    <property type="match status" value="1"/>
</dbReference>
<keyword evidence="5" id="KW-1185">Reference proteome</keyword>
<evidence type="ECO:0000313" key="4">
    <source>
        <dbReference type="EMBL" id="MQY23830.1"/>
    </source>
</evidence>
<dbReference type="OrthoDB" id="5415111at2"/>